<organism evidence="2 3">
    <name type="scientific">Glaciecola siphonariae</name>
    <dbReference type="NCBI Taxonomy" id="521012"/>
    <lineage>
        <taxon>Bacteria</taxon>
        <taxon>Pseudomonadati</taxon>
        <taxon>Pseudomonadota</taxon>
        <taxon>Gammaproteobacteria</taxon>
        <taxon>Alteromonadales</taxon>
        <taxon>Alteromonadaceae</taxon>
        <taxon>Glaciecola</taxon>
    </lineage>
</organism>
<evidence type="ECO:0000313" key="2">
    <source>
        <dbReference type="EMBL" id="MFC4701783.1"/>
    </source>
</evidence>
<feature type="transmembrane region" description="Helical" evidence="1">
    <location>
        <begin position="131"/>
        <end position="155"/>
    </location>
</feature>
<keyword evidence="1" id="KW-1133">Transmembrane helix</keyword>
<gene>
    <name evidence="2" type="ORF">ACFO4O_16650</name>
</gene>
<feature type="transmembrane region" description="Helical" evidence="1">
    <location>
        <begin position="65"/>
        <end position="83"/>
    </location>
</feature>
<dbReference type="EMBL" id="JBHSGU010000026">
    <property type="protein sequence ID" value="MFC4701783.1"/>
    <property type="molecule type" value="Genomic_DNA"/>
</dbReference>
<feature type="transmembrane region" description="Helical" evidence="1">
    <location>
        <begin position="12"/>
        <end position="33"/>
    </location>
</feature>
<evidence type="ECO:0000256" key="1">
    <source>
        <dbReference type="SAM" id="Phobius"/>
    </source>
</evidence>
<dbReference type="RefSeq" id="WP_382410581.1">
    <property type="nucleotide sequence ID" value="NZ_JBHSGU010000026.1"/>
</dbReference>
<feature type="transmembrane region" description="Helical" evidence="1">
    <location>
        <begin position="39"/>
        <end position="56"/>
    </location>
</feature>
<evidence type="ECO:0008006" key="4">
    <source>
        <dbReference type="Google" id="ProtNLM"/>
    </source>
</evidence>
<keyword evidence="1" id="KW-0812">Transmembrane</keyword>
<comment type="caution">
    <text evidence="2">The sequence shown here is derived from an EMBL/GenBank/DDBJ whole genome shotgun (WGS) entry which is preliminary data.</text>
</comment>
<feature type="transmembrane region" description="Helical" evidence="1">
    <location>
        <begin position="89"/>
        <end position="106"/>
    </location>
</feature>
<protein>
    <recommendedName>
        <fullName evidence="4">DNA gyrase subunit B</fullName>
    </recommendedName>
</protein>
<reference evidence="3" key="1">
    <citation type="journal article" date="2019" name="Int. J. Syst. Evol. Microbiol.">
        <title>The Global Catalogue of Microorganisms (GCM) 10K type strain sequencing project: providing services to taxonomists for standard genome sequencing and annotation.</title>
        <authorList>
            <consortium name="The Broad Institute Genomics Platform"/>
            <consortium name="The Broad Institute Genome Sequencing Center for Infectious Disease"/>
            <person name="Wu L."/>
            <person name="Ma J."/>
        </authorList>
    </citation>
    <scope>NUCLEOTIDE SEQUENCE [LARGE SCALE GENOMIC DNA]</scope>
    <source>
        <strain evidence="3">KACC 12507</strain>
    </source>
</reference>
<accession>A0ABV9M2A2</accession>
<proteinExistence type="predicted"/>
<feature type="transmembrane region" description="Helical" evidence="1">
    <location>
        <begin position="161"/>
        <end position="184"/>
    </location>
</feature>
<evidence type="ECO:0000313" key="3">
    <source>
        <dbReference type="Proteomes" id="UP001595897"/>
    </source>
</evidence>
<sequence length="197" mass="22041">MSINKQAKAVNAILSLLIAALLLSYPFVVYRFVETIEPMVFAAVLFIAGLLRFLVLGKTRQGSDYLILIAVGFFCACVVIINSEQILKFYPVLMNVAIGTLFITSLKNEHCLIEKFAHLSKKKPPPEAKGYLRSLSLAWGLLLITNGIVSAYTAWYTSLAFWALYNGVLSYVLIALFAACEYLYRGHYKRKNGIIDE</sequence>
<dbReference type="Proteomes" id="UP001595897">
    <property type="component" value="Unassembled WGS sequence"/>
</dbReference>
<name>A0ABV9M2A2_9ALTE</name>
<keyword evidence="1" id="KW-0472">Membrane</keyword>
<keyword evidence="3" id="KW-1185">Reference proteome</keyword>